<keyword evidence="3" id="KW-1003">Cell membrane</keyword>
<evidence type="ECO:0000256" key="3">
    <source>
        <dbReference type="ARBA" id="ARBA00022475"/>
    </source>
</evidence>
<evidence type="ECO:0000256" key="7">
    <source>
        <dbReference type="ARBA" id="ARBA00024686"/>
    </source>
</evidence>
<comment type="similarity">
    <text evidence="2">Belongs to the fasciclin-like AGP family.</text>
</comment>
<name>A0AAQ3QFK5_9LILI</name>
<evidence type="ECO:0000256" key="4">
    <source>
        <dbReference type="ARBA" id="ARBA00022622"/>
    </source>
</evidence>
<dbReference type="GO" id="GO:0005886">
    <property type="term" value="C:plasma membrane"/>
    <property type="evidence" value="ECO:0007669"/>
    <property type="project" value="UniProtKB-SubCell"/>
</dbReference>
<dbReference type="GO" id="GO:0009834">
    <property type="term" value="P:plant-type secondary cell wall biogenesis"/>
    <property type="evidence" value="ECO:0007669"/>
    <property type="project" value="TreeGrafter"/>
</dbReference>
<dbReference type="InterPro" id="IPR000782">
    <property type="entry name" value="FAS1_domain"/>
</dbReference>
<evidence type="ECO:0000256" key="9">
    <source>
        <dbReference type="SAM" id="SignalP"/>
    </source>
</evidence>
<feature type="region of interest" description="Disordered" evidence="8">
    <location>
        <begin position="221"/>
        <end position="275"/>
    </location>
</feature>
<dbReference type="PANTHER" id="PTHR32077">
    <property type="entry name" value="FASCICLIN-LIKE ARABINOGALACTAN PROTEIN"/>
    <property type="match status" value="1"/>
</dbReference>
<dbReference type="SMART" id="SM00554">
    <property type="entry name" value="FAS1"/>
    <property type="match status" value="1"/>
</dbReference>
<reference evidence="11 12" key="1">
    <citation type="submission" date="2023-10" db="EMBL/GenBank/DDBJ databases">
        <title>Chromosome-scale genome assembly provides insights into flower coloration mechanisms of Canna indica.</title>
        <authorList>
            <person name="Li C."/>
        </authorList>
    </citation>
    <scope>NUCLEOTIDE SEQUENCE [LARGE SCALE GENOMIC DNA]</scope>
    <source>
        <tissue evidence="11">Flower</tissue>
    </source>
</reference>
<evidence type="ECO:0000313" key="11">
    <source>
        <dbReference type="EMBL" id="WOL06555.1"/>
    </source>
</evidence>
<dbReference type="FunFam" id="2.30.180.10:FF:000008">
    <property type="entry name" value="Fasciclin-like arabinogalactan protein 10"/>
    <property type="match status" value="1"/>
</dbReference>
<dbReference type="InterPro" id="IPR036378">
    <property type="entry name" value="FAS1_dom_sf"/>
</dbReference>
<dbReference type="Pfam" id="PF02469">
    <property type="entry name" value="Fasciclin"/>
    <property type="match status" value="1"/>
</dbReference>
<comment type="subcellular location">
    <subcellularLocation>
        <location evidence="1">Cell membrane</location>
        <topology evidence="1">Lipid-anchor</topology>
        <topology evidence="1">GPI-anchor</topology>
    </subcellularLocation>
</comment>
<evidence type="ECO:0000256" key="6">
    <source>
        <dbReference type="ARBA" id="ARBA00023136"/>
    </source>
</evidence>
<feature type="chain" id="PRO_5042975953" evidence="9">
    <location>
        <begin position="24"/>
        <end position="293"/>
    </location>
</feature>
<keyword evidence="4" id="KW-0336">GPI-anchor</keyword>
<evidence type="ECO:0000259" key="10">
    <source>
        <dbReference type="PROSITE" id="PS50213"/>
    </source>
</evidence>
<dbReference type="GO" id="GO:0098552">
    <property type="term" value="C:side of membrane"/>
    <property type="evidence" value="ECO:0007669"/>
    <property type="project" value="UniProtKB-KW"/>
</dbReference>
<gene>
    <name evidence="11" type="ORF">Cni_G15289</name>
</gene>
<dbReference type="PROSITE" id="PS50213">
    <property type="entry name" value="FAS1"/>
    <property type="match status" value="1"/>
</dbReference>
<accession>A0AAQ3QFK5</accession>
<dbReference type="Gene3D" id="2.30.180.10">
    <property type="entry name" value="FAS1 domain"/>
    <property type="match status" value="1"/>
</dbReference>
<keyword evidence="12" id="KW-1185">Reference proteome</keyword>
<feature type="domain" description="FAS1" evidence="10">
    <location>
        <begin position="70"/>
        <end position="211"/>
    </location>
</feature>
<feature type="compositionally biased region" description="Basic residues" evidence="8">
    <location>
        <begin position="233"/>
        <end position="245"/>
    </location>
</feature>
<dbReference type="SUPFAM" id="SSF82153">
    <property type="entry name" value="FAS1 domain"/>
    <property type="match status" value="1"/>
</dbReference>
<evidence type="ECO:0000256" key="8">
    <source>
        <dbReference type="SAM" id="MobiDB-lite"/>
    </source>
</evidence>
<evidence type="ECO:0000313" key="12">
    <source>
        <dbReference type="Proteomes" id="UP001327560"/>
    </source>
</evidence>
<proteinExistence type="inferred from homology"/>
<keyword evidence="4" id="KW-0449">Lipoprotein</keyword>
<evidence type="ECO:0000256" key="2">
    <source>
        <dbReference type="ARBA" id="ARBA00007843"/>
    </source>
</evidence>
<comment type="function">
    <text evidence="7">May be a cell surface adhesion protein.</text>
</comment>
<sequence length="293" mass="30449">MRPQQHFLVLILCLLQCVPLFQASAAATGSVRISTSSHTKEIAHHRSVIHISKAVSSPAAKAPAAPAAPTPVDITAVMAKKGCGTFAGLVDSIPDAAQTFASNVDGGLTAFCPLDHAMKPFLPKYKNLTADGKLSLLLYHAVPVYYSVPMLKTGNGVVNTLATDGTSKNYNITVQNEGDQVTLKTRLTVATITTTLMDKDPVAIYAIDEVLEPAELFKPVEAPAPAPAPEPSKKKKAAPKARKSSKASPPAPAGPEGQPADQTAADDESPARRSVVGWSAAAATLVAALVMAA</sequence>
<evidence type="ECO:0000256" key="1">
    <source>
        <dbReference type="ARBA" id="ARBA00004609"/>
    </source>
</evidence>
<organism evidence="11 12">
    <name type="scientific">Canna indica</name>
    <name type="common">Indian-shot</name>
    <dbReference type="NCBI Taxonomy" id="4628"/>
    <lineage>
        <taxon>Eukaryota</taxon>
        <taxon>Viridiplantae</taxon>
        <taxon>Streptophyta</taxon>
        <taxon>Embryophyta</taxon>
        <taxon>Tracheophyta</taxon>
        <taxon>Spermatophyta</taxon>
        <taxon>Magnoliopsida</taxon>
        <taxon>Liliopsida</taxon>
        <taxon>Zingiberales</taxon>
        <taxon>Cannaceae</taxon>
        <taxon>Canna</taxon>
    </lineage>
</organism>
<dbReference type="PANTHER" id="PTHR32077:SF86">
    <property type="entry name" value="FAS1 DOMAIN-CONTAINING PROTEIN SELMODRAFT_448915"/>
    <property type="match status" value="1"/>
</dbReference>
<dbReference type="EMBL" id="CP136894">
    <property type="protein sequence ID" value="WOL06555.1"/>
    <property type="molecule type" value="Genomic_DNA"/>
</dbReference>
<keyword evidence="6" id="KW-0472">Membrane</keyword>
<keyword evidence="5 9" id="KW-0732">Signal</keyword>
<protein>
    <submittedName>
        <fullName evidence="11">Fasciclin-like arabinogalactan protein 1</fullName>
    </submittedName>
</protein>
<evidence type="ECO:0000256" key="5">
    <source>
        <dbReference type="ARBA" id="ARBA00022729"/>
    </source>
</evidence>
<dbReference type="Proteomes" id="UP001327560">
    <property type="component" value="Chromosome 5"/>
</dbReference>
<dbReference type="AlphaFoldDB" id="A0AAQ3QFK5"/>
<dbReference type="InterPro" id="IPR045003">
    <property type="entry name" value="FLA_A"/>
</dbReference>
<keyword evidence="4" id="KW-0325">Glycoprotein</keyword>
<feature type="signal peptide" evidence="9">
    <location>
        <begin position="1"/>
        <end position="23"/>
    </location>
</feature>